<sequence length="155" mass="17493">MQKLLGSAASFVSDKQTVLISGREDPRQDTVCTYEADIPRSHVSYTHRSTHKGTRAKRPKTQHYGNLWLSDQVVVPHRNRAGRFTDTQKYGRTTEFRPRKSTGRFMRPARSGAAPGAGGGRPTHRPRFSSARRAVITAIWPLLTSSLKFFVDFYS</sequence>
<gene>
    <name evidence="2" type="ORF">CINC_LOCUS13216</name>
</gene>
<dbReference type="AlphaFoldDB" id="A0A9N8PYC8"/>
<evidence type="ECO:0000313" key="2">
    <source>
        <dbReference type="EMBL" id="CAD0198944.1"/>
    </source>
</evidence>
<proteinExistence type="predicted"/>
<dbReference type="OrthoDB" id="7395945at2759"/>
<keyword evidence="3" id="KW-1185">Reference proteome</keyword>
<reference evidence="2" key="1">
    <citation type="submission" date="2021-12" db="EMBL/GenBank/DDBJ databases">
        <authorList>
            <person name="King R."/>
        </authorList>
    </citation>
    <scope>NUCLEOTIDE SEQUENCE</scope>
</reference>
<organism evidence="2 3">
    <name type="scientific">Chrysodeixis includens</name>
    <name type="common">Soybean looper</name>
    <name type="synonym">Pseudoplusia includens</name>
    <dbReference type="NCBI Taxonomy" id="689277"/>
    <lineage>
        <taxon>Eukaryota</taxon>
        <taxon>Metazoa</taxon>
        <taxon>Ecdysozoa</taxon>
        <taxon>Arthropoda</taxon>
        <taxon>Hexapoda</taxon>
        <taxon>Insecta</taxon>
        <taxon>Pterygota</taxon>
        <taxon>Neoptera</taxon>
        <taxon>Endopterygota</taxon>
        <taxon>Lepidoptera</taxon>
        <taxon>Glossata</taxon>
        <taxon>Ditrysia</taxon>
        <taxon>Noctuoidea</taxon>
        <taxon>Noctuidae</taxon>
        <taxon>Plusiinae</taxon>
        <taxon>Chrysodeixis</taxon>
    </lineage>
</organism>
<name>A0A9N8PYC8_CHRIL</name>
<evidence type="ECO:0000256" key="1">
    <source>
        <dbReference type="SAM" id="MobiDB-lite"/>
    </source>
</evidence>
<protein>
    <submittedName>
        <fullName evidence="2">Uncharacterized protein</fullName>
    </submittedName>
</protein>
<dbReference type="Proteomes" id="UP001154114">
    <property type="component" value="Chromosome 9"/>
</dbReference>
<feature type="region of interest" description="Disordered" evidence="1">
    <location>
        <begin position="103"/>
        <end position="127"/>
    </location>
</feature>
<accession>A0A9N8PYC8</accession>
<evidence type="ECO:0000313" key="3">
    <source>
        <dbReference type="Proteomes" id="UP001154114"/>
    </source>
</evidence>
<dbReference type="EMBL" id="LR824012">
    <property type="protein sequence ID" value="CAD0198944.1"/>
    <property type="molecule type" value="Genomic_DNA"/>
</dbReference>